<dbReference type="SUPFAM" id="SSF53067">
    <property type="entry name" value="Actin-like ATPase domain"/>
    <property type="match status" value="2"/>
</dbReference>
<dbReference type="InterPro" id="IPR043129">
    <property type="entry name" value="ATPase_NBD"/>
</dbReference>
<dbReference type="HAMAP" id="MF_00020">
    <property type="entry name" value="Acetate_kinase"/>
    <property type="match status" value="1"/>
</dbReference>
<dbReference type="CDD" id="cd24010">
    <property type="entry name" value="ASKHA_NBD_AcK_PK"/>
    <property type="match status" value="1"/>
</dbReference>
<dbReference type="PRINTS" id="PR00471">
    <property type="entry name" value="ACETATEKNASE"/>
</dbReference>
<dbReference type="EC" id="2.7.2.1" evidence="6"/>
<comment type="caution">
    <text evidence="8">The sequence shown here is derived from an EMBL/GenBank/DDBJ whole genome shotgun (WGS) entry which is preliminary data.</text>
</comment>
<feature type="binding site" evidence="6">
    <location>
        <begin position="328"/>
        <end position="332"/>
    </location>
    <ligand>
        <name>ATP</name>
        <dbReference type="ChEBI" id="CHEBI:30616"/>
    </ligand>
</feature>
<comment type="pathway">
    <text evidence="6">Metabolic intermediate biosynthesis; acetyl-CoA biosynthesis; acetyl-CoA from acetate: step 1/2.</text>
</comment>
<keyword evidence="6" id="KW-0963">Cytoplasm</keyword>
<comment type="subcellular location">
    <subcellularLocation>
        <location evidence="6">Cytoplasm</location>
    </subcellularLocation>
</comment>
<gene>
    <name evidence="6" type="primary">ackA</name>
    <name evidence="8" type="ORF">FD21_GL001241</name>
</gene>
<dbReference type="PROSITE" id="PS01076">
    <property type="entry name" value="ACETATE_KINASE_2"/>
    <property type="match status" value="1"/>
</dbReference>
<dbReference type="AlphaFoldDB" id="A0A0R2CKZ7"/>
<feature type="active site" description="Proton donor/acceptor" evidence="6">
    <location>
        <position position="146"/>
    </location>
</feature>
<name>A0A0R2CKZ7_9LACO</name>
<comment type="function">
    <text evidence="6">Catalyzes the formation of acetyl phosphate from acetate and ATP. Can also catalyze the reverse reaction.</text>
</comment>
<dbReference type="GO" id="GO:0005737">
    <property type="term" value="C:cytoplasm"/>
    <property type="evidence" value="ECO:0007669"/>
    <property type="project" value="UniProtKB-SubCell"/>
</dbReference>
<dbReference type="EMBL" id="AYYX01000034">
    <property type="protein sequence ID" value="KRM88467.1"/>
    <property type="molecule type" value="Genomic_DNA"/>
</dbReference>
<dbReference type="Pfam" id="PF00871">
    <property type="entry name" value="Acetate_kinase"/>
    <property type="match status" value="1"/>
</dbReference>
<accession>A0A0R2CKZ7</accession>
<evidence type="ECO:0000256" key="3">
    <source>
        <dbReference type="ARBA" id="ARBA00022741"/>
    </source>
</evidence>
<organism evidence="8 9">
    <name type="scientific">Liquorilactobacillus vini DSM 20605</name>
    <dbReference type="NCBI Taxonomy" id="1133569"/>
    <lineage>
        <taxon>Bacteria</taxon>
        <taxon>Bacillati</taxon>
        <taxon>Bacillota</taxon>
        <taxon>Bacilli</taxon>
        <taxon>Lactobacillales</taxon>
        <taxon>Lactobacillaceae</taxon>
        <taxon>Liquorilactobacillus</taxon>
    </lineage>
</organism>
<evidence type="ECO:0000256" key="2">
    <source>
        <dbReference type="ARBA" id="ARBA00022679"/>
    </source>
</evidence>
<evidence type="ECO:0000256" key="5">
    <source>
        <dbReference type="ARBA" id="ARBA00022840"/>
    </source>
</evidence>
<keyword evidence="5 6" id="KW-0067">ATP-binding</keyword>
<dbReference type="PATRIC" id="fig|1133569.4.peg.1373"/>
<dbReference type="GO" id="GO:0006083">
    <property type="term" value="P:acetate metabolic process"/>
    <property type="evidence" value="ECO:0007669"/>
    <property type="project" value="TreeGrafter"/>
</dbReference>
<keyword evidence="6" id="KW-0460">Magnesium</keyword>
<feature type="binding site" evidence="6">
    <location>
        <begin position="206"/>
        <end position="210"/>
    </location>
    <ligand>
        <name>ATP</name>
        <dbReference type="ChEBI" id="CHEBI:30616"/>
    </ligand>
</feature>
<dbReference type="Proteomes" id="UP000051576">
    <property type="component" value="Unassembled WGS sequence"/>
</dbReference>
<keyword evidence="2 6" id="KW-0808">Transferase</keyword>
<evidence type="ECO:0000313" key="8">
    <source>
        <dbReference type="EMBL" id="KRM88467.1"/>
    </source>
</evidence>
<dbReference type="GO" id="GO:0008776">
    <property type="term" value="F:acetate kinase activity"/>
    <property type="evidence" value="ECO:0007669"/>
    <property type="project" value="UniProtKB-UniRule"/>
</dbReference>
<dbReference type="eggNOG" id="COG0282">
    <property type="taxonomic scope" value="Bacteria"/>
</dbReference>
<dbReference type="PROSITE" id="PS01075">
    <property type="entry name" value="ACETATE_KINASE_1"/>
    <property type="match status" value="1"/>
</dbReference>
<dbReference type="PANTHER" id="PTHR21060">
    <property type="entry name" value="ACETATE KINASE"/>
    <property type="match status" value="1"/>
</dbReference>
<feature type="binding site" evidence="6">
    <location>
        <position position="15"/>
    </location>
    <ligand>
        <name>ATP</name>
        <dbReference type="ChEBI" id="CHEBI:30616"/>
    </ligand>
</feature>
<feature type="binding site" evidence="6">
    <location>
        <position position="8"/>
    </location>
    <ligand>
        <name>Mg(2+)</name>
        <dbReference type="ChEBI" id="CHEBI:18420"/>
    </ligand>
</feature>
<comment type="similarity">
    <text evidence="1 6 7">Belongs to the acetokinase family.</text>
</comment>
<keyword evidence="3 6" id="KW-0547">Nucleotide-binding</keyword>
<feature type="binding site" evidence="6">
    <location>
        <position position="89"/>
    </location>
    <ligand>
        <name>substrate</name>
    </ligand>
</feature>
<keyword evidence="6" id="KW-0479">Metal-binding</keyword>
<evidence type="ECO:0000256" key="1">
    <source>
        <dbReference type="ARBA" id="ARBA00008748"/>
    </source>
</evidence>
<dbReference type="GO" id="GO:0005524">
    <property type="term" value="F:ATP binding"/>
    <property type="evidence" value="ECO:0007669"/>
    <property type="project" value="UniProtKB-KW"/>
</dbReference>
<feature type="site" description="Transition state stabilizer" evidence="6">
    <location>
        <position position="178"/>
    </location>
</feature>
<dbReference type="GO" id="GO:0006085">
    <property type="term" value="P:acetyl-CoA biosynthetic process"/>
    <property type="evidence" value="ECO:0007669"/>
    <property type="project" value="UniProtKB-UniRule"/>
</dbReference>
<protein>
    <recommendedName>
        <fullName evidence="6">Acetate kinase</fullName>
        <ecNumber evidence="6">2.7.2.1</ecNumber>
    </recommendedName>
    <alternativeName>
        <fullName evidence="6">Acetokinase</fullName>
    </alternativeName>
</protein>
<feature type="binding site" evidence="6">
    <location>
        <begin position="281"/>
        <end position="283"/>
    </location>
    <ligand>
        <name>ATP</name>
        <dbReference type="ChEBI" id="CHEBI:30616"/>
    </ligand>
</feature>
<dbReference type="NCBIfam" id="TIGR00016">
    <property type="entry name" value="ackA"/>
    <property type="match status" value="1"/>
</dbReference>
<reference evidence="8 9" key="1">
    <citation type="journal article" date="2015" name="Genome Announc.">
        <title>Expanding the biotechnology potential of lactobacilli through comparative genomics of 213 strains and associated genera.</title>
        <authorList>
            <person name="Sun Z."/>
            <person name="Harris H.M."/>
            <person name="McCann A."/>
            <person name="Guo C."/>
            <person name="Argimon S."/>
            <person name="Zhang W."/>
            <person name="Yang X."/>
            <person name="Jeffery I.B."/>
            <person name="Cooney J.C."/>
            <person name="Kagawa T.F."/>
            <person name="Liu W."/>
            <person name="Song Y."/>
            <person name="Salvetti E."/>
            <person name="Wrobel A."/>
            <person name="Rasinkangas P."/>
            <person name="Parkhill J."/>
            <person name="Rea M.C."/>
            <person name="O'Sullivan O."/>
            <person name="Ritari J."/>
            <person name="Douillard F.P."/>
            <person name="Paul Ross R."/>
            <person name="Yang R."/>
            <person name="Briner A.E."/>
            <person name="Felis G.E."/>
            <person name="de Vos W.M."/>
            <person name="Barrangou R."/>
            <person name="Klaenhammer T.R."/>
            <person name="Caufield P.W."/>
            <person name="Cui Y."/>
            <person name="Zhang H."/>
            <person name="O'Toole P.W."/>
        </authorList>
    </citation>
    <scope>NUCLEOTIDE SEQUENCE [LARGE SCALE GENOMIC DNA]</scope>
    <source>
        <strain evidence="8 9">DSM 20605</strain>
    </source>
</reference>
<keyword evidence="4 6" id="KW-0418">Kinase</keyword>
<comment type="catalytic activity">
    <reaction evidence="6">
        <text>acetate + ATP = acetyl phosphate + ADP</text>
        <dbReference type="Rhea" id="RHEA:11352"/>
        <dbReference type="ChEBI" id="CHEBI:22191"/>
        <dbReference type="ChEBI" id="CHEBI:30089"/>
        <dbReference type="ChEBI" id="CHEBI:30616"/>
        <dbReference type="ChEBI" id="CHEBI:456216"/>
        <dbReference type="EC" id="2.7.2.1"/>
    </reaction>
</comment>
<dbReference type="Gene3D" id="3.30.420.40">
    <property type="match status" value="2"/>
</dbReference>
<dbReference type="InterPro" id="IPR023865">
    <property type="entry name" value="Aliphatic_acid_kinase_CS"/>
</dbReference>
<evidence type="ECO:0000256" key="4">
    <source>
        <dbReference type="ARBA" id="ARBA00022777"/>
    </source>
</evidence>
<feature type="site" description="Transition state stabilizer" evidence="6">
    <location>
        <position position="239"/>
    </location>
</feature>
<dbReference type="STRING" id="1133569.FD21_GL001241"/>
<evidence type="ECO:0000256" key="7">
    <source>
        <dbReference type="RuleBase" id="RU003835"/>
    </source>
</evidence>
<dbReference type="PIRSF" id="PIRSF000722">
    <property type="entry name" value="Acetate_prop_kin"/>
    <property type="match status" value="1"/>
</dbReference>
<evidence type="ECO:0000313" key="9">
    <source>
        <dbReference type="Proteomes" id="UP000051576"/>
    </source>
</evidence>
<dbReference type="PANTHER" id="PTHR21060:SF15">
    <property type="entry name" value="ACETATE KINASE-RELATED"/>
    <property type="match status" value="1"/>
</dbReference>
<dbReference type="UniPathway" id="UPA00340">
    <property type="reaction ID" value="UER00458"/>
</dbReference>
<dbReference type="RefSeq" id="WP_056970618.1">
    <property type="nucleotide sequence ID" value="NZ_AYYX01000034.1"/>
</dbReference>
<sequence>MKKILLVNAGSSSVKWKLFADETQKPLASGLVERIKMPNSIMTTKYQGKKATDHFDQLTYEAAADLIFKKLKSLKLVNDFTELSAVGHRVVAGSTEFKQATLMTGQKITELKKLNDFAPLHNPNEVKYIEIFQQMLLQTPQYAVFDSQFFTKLPESNAIYSLPYEDTQKFGIRRYGEHGISHDYISRRAAKLLGKPYDQLKMISLHLGSGASVAAEKNGRAFDTSMGFAPLTGVTMGTRSGDIDPSVIPYLMKKLDCSVADVLNILNQKSGLLGISGISPDMRDIEAAKDHDQRAQLAIEIFVNRIIKYVGAYYTELAGADALIFAGGIGENNAGLRQQIVSGLAILGFKLDASLNQRQTEGVISAADSTIKILVIPTNEELSMVQQIKQIKD</sequence>
<feature type="binding site" evidence="6">
    <location>
        <position position="380"/>
    </location>
    <ligand>
        <name>Mg(2+)</name>
        <dbReference type="ChEBI" id="CHEBI:18420"/>
    </ligand>
</feature>
<dbReference type="InterPro" id="IPR000890">
    <property type="entry name" value="Aliphatic_acid_kin_short-chain"/>
</dbReference>
<comment type="subunit">
    <text evidence="6">Homodimer.</text>
</comment>
<proteinExistence type="inferred from homology"/>
<dbReference type="InterPro" id="IPR004372">
    <property type="entry name" value="Ac/propionate_kinase"/>
</dbReference>
<comment type="cofactor">
    <cofactor evidence="6">
        <name>Mg(2+)</name>
        <dbReference type="ChEBI" id="CHEBI:18420"/>
    </cofactor>
    <cofactor evidence="6">
        <name>Mn(2+)</name>
        <dbReference type="ChEBI" id="CHEBI:29035"/>
    </cofactor>
    <text evidence="6">Mg(2+). Can also accept Mn(2+).</text>
</comment>
<keyword evidence="9" id="KW-1185">Reference proteome</keyword>
<dbReference type="GO" id="GO:0000287">
    <property type="term" value="F:magnesium ion binding"/>
    <property type="evidence" value="ECO:0007669"/>
    <property type="project" value="UniProtKB-UniRule"/>
</dbReference>
<evidence type="ECO:0000256" key="6">
    <source>
        <dbReference type="HAMAP-Rule" id="MF_00020"/>
    </source>
</evidence>